<proteinExistence type="predicted"/>
<reference evidence="2" key="2">
    <citation type="journal article" date="2019" name="Mol. Plant Microbe Interact.">
        <title>Genome sequence resources for four phytopathogenic fungi from the Colletotrichum orbiculare species complex.</title>
        <authorList>
            <person name="Gan P."/>
            <person name="Tsushima A."/>
            <person name="Narusaka M."/>
            <person name="Narusaka Y."/>
            <person name="Takano Y."/>
            <person name="Kubo Y."/>
            <person name="Shirasu K."/>
        </authorList>
    </citation>
    <scope>GENOME REANNOTATION</scope>
    <source>
        <strain evidence="2">104-T / ATCC 96160 / CBS 514.97 / LARS 414 / MAFF 240422</strain>
    </source>
</reference>
<keyword evidence="2" id="KW-1185">Reference proteome</keyword>
<accession>A0A484F9I0</accession>
<dbReference type="AlphaFoldDB" id="A0A484F9I0"/>
<evidence type="ECO:0000313" key="1">
    <source>
        <dbReference type="EMBL" id="TDZ14959.1"/>
    </source>
</evidence>
<organism evidence="1 2">
    <name type="scientific">Colletotrichum orbiculare (strain 104-T / ATCC 96160 / CBS 514.97 / LARS 414 / MAFF 240422)</name>
    <name type="common">Cucumber anthracnose fungus</name>
    <name type="synonym">Colletotrichum lagenarium</name>
    <dbReference type="NCBI Taxonomy" id="1213857"/>
    <lineage>
        <taxon>Eukaryota</taxon>
        <taxon>Fungi</taxon>
        <taxon>Dikarya</taxon>
        <taxon>Ascomycota</taxon>
        <taxon>Pezizomycotina</taxon>
        <taxon>Sordariomycetes</taxon>
        <taxon>Hypocreomycetidae</taxon>
        <taxon>Glomerellales</taxon>
        <taxon>Glomerellaceae</taxon>
        <taxon>Colletotrichum</taxon>
        <taxon>Colletotrichum orbiculare species complex</taxon>
    </lineage>
</organism>
<gene>
    <name evidence="1" type="ORF">Cob_v012043</name>
</gene>
<evidence type="ECO:0000313" key="2">
    <source>
        <dbReference type="Proteomes" id="UP000014480"/>
    </source>
</evidence>
<comment type="caution">
    <text evidence="1">The sequence shown here is derived from an EMBL/GenBank/DDBJ whole genome shotgun (WGS) entry which is preliminary data.</text>
</comment>
<sequence>MLRVTLGQARQTHKTTMCIESEASIVCNIVTNPNPLDHRVRGIRRISLRPIPYQVHGLAHLTVLGN</sequence>
<reference evidence="2" key="1">
    <citation type="journal article" date="2013" name="New Phytol.">
        <title>Comparative genomic and transcriptomic analyses reveal the hemibiotrophic stage shift of Colletotrichum fungi.</title>
        <authorList>
            <person name="Gan P."/>
            <person name="Ikeda K."/>
            <person name="Irieda H."/>
            <person name="Narusaka M."/>
            <person name="O'Connell R.J."/>
            <person name="Narusaka Y."/>
            <person name="Takano Y."/>
            <person name="Kubo Y."/>
            <person name="Shirasu K."/>
        </authorList>
    </citation>
    <scope>NUCLEOTIDE SEQUENCE [LARGE SCALE GENOMIC DNA]</scope>
    <source>
        <strain evidence="2">104-T / ATCC 96160 / CBS 514.97 / LARS 414 / MAFF 240422</strain>
    </source>
</reference>
<name>A0A484F9I0_COLOR</name>
<dbReference type="EMBL" id="AMCV02000045">
    <property type="protein sequence ID" value="TDZ14959.1"/>
    <property type="molecule type" value="Genomic_DNA"/>
</dbReference>
<dbReference type="Proteomes" id="UP000014480">
    <property type="component" value="Unassembled WGS sequence"/>
</dbReference>
<protein>
    <submittedName>
        <fullName evidence="1">Uncharacterized protein</fullName>
    </submittedName>
</protein>